<feature type="domain" description="Reverse transcriptase" evidence="2">
    <location>
        <begin position="70"/>
        <end position="156"/>
    </location>
</feature>
<dbReference type="InterPro" id="IPR000477">
    <property type="entry name" value="RT_dom"/>
</dbReference>
<dbReference type="PANTHER" id="PTHR33332">
    <property type="entry name" value="REVERSE TRANSCRIPTASE DOMAIN-CONTAINING PROTEIN"/>
    <property type="match status" value="1"/>
</dbReference>
<evidence type="ECO:0000259" key="2">
    <source>
        <dbReference type="Pfam" id="PF00078"/>
    </source>
</evidence>
<evidence type="ECO:0000313" key="3">
    <source>
        <dbReference type="EMBL" id="ENN81216.1"/>
    </source>
</evidence>
<dbReference type="HOGENOM" id="CLU_000680_4_2_1"/>
<feature type="non-terminal residue" evidence="3">
    <location>
        <position position="1"/>
    </location>
</feature>
<name>N6UKN2_DENPD</name>
<dbReference type="AlphaFoldDB" id="N6UKN2"/>
<reference evidence="3" key="1">
    <citation type="journal article" date="2013" name="Genome Biol.">
        <title>Draft genome of the mountain pine beetle, Dendroctonus ponderosae Hopkins, a major forest pest.</title>
        <authorList>
            <person name="Keeling C.I."/>
            <person name="Yuen M.M."/>
            <person name="Liao N.Y."/>
            <person name="Docking T.R."/>
            <person name="Chan S.K."/>
            <person name="Taylor G.A."/>
            <person name="Palmquist D.L."/>
            <person name="Jackman S.D."/>
            <person name="Nguyen A."/>
            <person name="Li M."/>
            <person name="Henderson H."/>
            <person name="Janes J.K."/>
            <person name="Zhao Y."/>
            <person name="Pandoh P."/>
            <person name="Moore R."/>
            <person name="Sperling F.A."/>
            <person name="Huber D.P."/>
            <person name="Birol I."/>
            <person name="Jones S.J."/>
            <person name="Bohlmann J."/>
        </authorList>
    </citation>
    <scope>NUCLEOTIDE SEQUENCE</scope>
</reference>
<feature type="region of interest" description="Disordered" evidence="1">
    <location>
        <begin position="281"/>
        <end position="305"/>
    </location>
</feature>
<dbReference type="Pfam" id="PF00078">
    <property type="entry name" value="RVT_1"/>
    <property type="match status" value="1"/>
</dbReference>
<dbReference type="OMA" id="TEKFRCT"/>
<feature type="compositionally biased region" description="Basic residues" evidence="1">
    <location>
        <begin position="295"/>
        <end position="305"/>
    </location>
</feature>
<evidence type="ECO:0000256" key="1">
    <source>
        <dbReference type="SAM" id="MobiDB-lite"/>
    </source>
</evidence>
<gene>
    <name evidence="3" type="ORF">YQE_02376</name>
</gene>
<sequence>MLPVVQLNWVLICRSGLNATGTTEKFRCTTFTAELSVNLDCATGPKSLNWLSLKKRSTHEARATSDIPRTANTSLALFADDTALMSSSGRKEQVRRNLQLAIDKLQKWFIKWKVKVNATKSQAILIGRKQDRVDGNLNLDGEEVQWASNVKYLGVVLGQRLTWRQHVKTTINKARARAATLYPLLNRRSQMSVRYKLLLIKSVIRPAMTYASTAWGYAAETYLRQLQATENKLLRMAIDAPWFVRNRQIYRDLEWEPLRDLLKRKAATTFEKAENHPFEELRNAVAYSPEDNGPRKKRPRHQMAQ</sequence>
<organism evidence="3">
    <name type="scientific">Dendroctonus ponderosae</name>
    <name type="common">Mountain pine beetle</name>
    <dbReference type="NCBI Taxonomy" id="77166"/>
    <lineage>
        <taxon>Eukaryota</taxon>
        <taxon>Metazoa</taxon>
        <taxon>Ecdysozoa</taxon>
        <taxon>Arthropoda</taxon>
        <taxon>Hexapoda</taxon>
        <taxon>Insecta</taxon>
        <taxon>Pterygota</taxon>
        <taxon>Neoptera</taxon>
        <taxon>Endopterygota</taxon>
        <taxon>Coleoptera</taxon>
        <taxon>Polyphaga</taxon>
        <taxon>Cucujiformia</taxon>
        <taxon>Curculionidae</taxon>
        <taxon>Scolytinae</taxon>
        <taxon>Dendroctonus</taxon>
    </lineage>
</organism>
<protein>
    <recommendedName>
        <fullName evidence="2">Reverse transcriptase domain-containing protein</fullName>
    </recommendedName>
</protein>
<dbReference type="EMBL" id="KB740155">
    <property type="protein sequence ID" value="ENN81216.1"/>
    <property type="molecule type" value="Genomic_DNA"/>
</dbReference>
<proteinExistence type="predicted"/>
<accession>N6UKN2</accession>